<sequence>MNDVWIPEITIVEAVLDTSAVTTRPLESSDLKKTISRNVSK</sequence>
<dbReference type="EMBL" id="JAVFWL010000004">
    <property type="protein sequence ID" value="KAK6747164.1"/>
    <property type="molecule type" value="Genomic_DNA"/>
</dbReference>
<evidence type="ECO:0000313" key="1">
    <source>
        <dbReference type="EMBL" id="KAK6747164.1"/>
    </source>
</evidence>
<reference evidence="1 2" key="1">
    <citation type="submission" date="2023-08" db="EMBL/GenBank/DDBJ databases">
        <title>A Necator americanus chromosomal reference genome.</title>
        <authorList>
            <person name="Ilik V."/>
            <person name="Petrzelkova K.J."/>
            <person name="Pardy F."/>
            <person name="Fuh T."/>
            <person name="Niatou-Singa F.S."/>
            <person name="Gouil Q."/>
            <person name="Baker L."/>
            <person name="Ritchie M.E."/>
            <person name="Jex A.R."/>
            <person name="Gazzola D."/>
            <person name="Li H."/>
            <person name="Toshio Fujiwara R."/>
            <person name="Zhan B."/>
            <person name="Aroian R.V."/>
            <person name="Pafco B."/>
            <person name="Schwarz E.M."/>
        </authorList>
    </citation>
    <scope>NUCLEOTIDE SEQUENCE [LARGE SCALE GENOMIC DNA]</scope>
    <source>
        <strain evidence="1 2">Aroian</strain>
        <tissue evidence="1">Whole animal</tissue>
    </source>
</reference>
<evidence type="ECO:0000313" key="2">
    <source>
        <dbReference type="Proteomes" id="UP001303046"/>
    </source>
</evidence>
<organism evidence="1 2">
    <name type="scientific">Necator americanus</name>
    <name type="common">Human hookworm</name>
    <dbReference type="NCBI Taxonomy" id="51031"/>
    <lineage>
        <taxon>Eukaryota</taxon>
        <taxon>Metazoa</taxon>
        <taxon>Ecdysozoa</taxon>
        <taxon>Nematoda</taxon>
        <taxon>Chromadorea</taxon>
        <taxon>Rhabditida</taxon>
        <taxon>Rhabditina</taxon>
        <taxon>Rhabditomorpha</taxon>
        <taxon>Strongyloidea</taxon>
        <taxon>Ancylostomatidae</taxon>
        <taxon>Bunostominae</taxon>
        <taxon>Necator</taxon>
    </lineage>
</organism>
<keyword evidence="2" id="KW-1185">Reference proteome</keyword>
<dbReference type="Proteomes" id="UP001303046">
    <property type="component" value="Unassembled WGS sequence"/>
</dbReference>
<gene>
    <name evidence="1" type="primary">Necator_chrIV.g13695</name>
    <name evidence="1" type="ORF">RB195_000403</name>
</gene>
<proteinExistence type="predicted"/>
<name>A0ABR1D9J4_NECAM</name>
<protein>
    <submittedName>
        <fullName evidence="1">Uncharacterized protein</fullName>
    </submittedName>
</protein>
<accession>A0ABR1D9J4</accession>
<comment type="caution">
    <text evidence="1">The sequence shown here is derived from an EMBL/GenBank/DDBJ whole genome shotgun (WGS) entry which is preliminary data.</text>
</comment>